<dbReference type="Proteomes" id="UP001382727">
    <property type="component" value="Chromosome"/>
</dbReference>
<dbReference type="InterPro" id="IPR024067">
    <property type="entry name" value="Me-malonyl-CoA_mutase_sm_su_N"/>
</dbReference>
<dbReference type="RefSeq" id="WP_338750545.1">
    <property type="nucleotide sequence ID" value="NZ_CP144913.1"/>
</dbReference>
<feature type="domain" description="Methylmalonyl-CoA mutase alpha/beta chain catalytic" evidence="2">
    <location>
        <begin position="140"/>
        <end position="457"/>
    </location>
</feature>
<dbReference type="SUPFAM" id="SSF51703">
    <property type="entry name" value="Cobalamin (vitamin B12)-dependent enzymes"/>
    <property type="match status" value="1"/>
</dbReference>
<name>A0ABZ2MJ04_9MICO</name>
<dbReference type="Gene3D" id="3.40.50.280">
    <property type="entry name" value="Cobalamin-binding domain"/>
    <property type="match status" value="1"/>
</dbReference>
<dbReference type="Gene3D" id="3.20.20.240">
    <property type="entry name" value="Methylmalonyl-CoA mutase"/>
    <property type="match status" value="1"/>
</dbReference>
<reference evidence="3 4" key="1">
    <citation type="submission" date="2024-02" db="EMBL/GenBank/DDBJ databases">
        <title>Janibacter sp. nov., isolated from gut of marine sandworm.</title>
        <authorList>
            <person name="Kim B."/>
            <person name="Jun M.O."/>
            <person name="Shin N.-R."/>
        </authorList>
    </citation>
    <scope>NUCLEOTIDE SEQUENCE [LARGE SCALE GENOMIC DNA]</scope>
    <source>
        <strain evidence="3 4">A1S7</strain>
    </source>
</reference>
<dbReference type="EMBL" id="CP144913">
    <property type="protein sequence ID" value="WXB77025.1"/>
    <property type="molecule type" value="Genomic_DNA"/>
</dbReference>
<dbReference type="Pfam" id="PF01642">
    <property type="entry name" value="MM_CoA_mutase"/>
    <property type="match status" value="1"/>
</dbReference>
<dbReference type="Gene3D" id="1.10.196.20">
    <property type="match status" value="1"/>
</dbReference>
<evidence type="ECO:0000259" key="2">
    <source>
        <dbReference type="Pfam" id="PF01642"/>
    </source>
</evidence>
<dbReference type="CDD" id="cd03677">
    <property type="entry name" value="MM_CoA_mutase_beta"/>
    <property type="match status" value="1"/>
</dbReference>
<sequence length="625" mass="64729">MTIPPEPPSGADDVLSLAAGFPQVDPHAWADLAAEVVNKSRAEDAKVDGPGAVEILTSELPGGVAVDPIYWPRERSLGLPGAMPFTRGRGPRDPDLPWHVCQLHDDPDAATSRKAVLDDLERGVSAVWLHVGDDGIAPGDVAEVLGDVMVDLAPVTVSSWTDQAAAAAALVDVWEAKGADPATVRGSLGHDPIGMAAVVGGAPDLAPLAAAVASCTERWTGVRAITVDTRVHHDAGASAQDEVALALATALDYVRHLTDAGVAAAEAFRRIEFRIAATADQFVTIAKLRALRRAWARVGEVLEVPQADRGGWVHAVTSWRMQTRTDPWVNLLRDTIACLAASAGGADAITVLPYDHVLGLPTPFSRRIARNTQSILAAESNVARVADPAGGSNYVEALTDDLARAAWTWFGELDAAGGAAAGLASGVIAERLATTRAAREADLATRELPLTGTSTFPLAGEEVLRRAPRAQITAEGLPRRRDGQVFEDLRARTASGDVCVPVLALGPQREHTTRVSFVANLLGVAGIRPETVEVATADDIAEAVESAKGASVAVIASSRKGYDGLAGPTVQALRAAGVEQVVLAGPASEAPDATVDGEIVAGMDIVAFLGGLCDSLGAPQAGANA</sequence>
<dbReference type="PANTHER" id="PTHR48101:SF4">
    <property type="entry name" value="METHYLMALONYL-COA MUTASE, MITOCHONDRIAL"/>
    <property type="match status" value="1"/>
</dbReference>
<evidence type="ECO:0000256" key="1">
    <source>
        <dbReference type="ARBA" id="ARBA00011870"/>
    </source>
</evidence>
<proteinExistence type="predicted"/>
<gene>
    <name evidence="3" type="ORF">V1351_02905</name>
</gene>
<comment type="subunit">
    <text evidence="1">Heterodimer of an alpha and a beta chain.</text>
</comment>
<accession>A0ABZ2MJ04</accession>
<protein>
    <submittedName>
        <fullName evidence="3">Methylmalonyl-CoA mutase family protein</fullName>
    </submittedName>
</protein>
<dbReference type="InterPro" id="IPR006099">
    <property type="entry name" value="MeMalonylCoA_mutase_a/b_cat"/>
</dbReference>
<evidence type="ECO:0000313" key="4">
    <source>
        <dbReference type="Proteomes" id="UP001382727"/>
    </source>
</evidence>
<dbReference type="InterPro" id="IPR016176">
    <property type="entry name" value="Cbl-dep_enz_cat"/>
</dbReference>
<evidence type="ECO:0000313" key="3">
    <source>
        <dbReference type="EMBL" id="WXB77025.1"/>
    </source>
</evidence>
<organism evidence="3 4">
    <name type="scientific">Janibacter alittae</name>
    <dbReference type="NCBI Taxonomy" id="3115209"/>
    <lineage>
        <taxon>Bacteria</taxon>
        <taxon>Bacillati</taxon>
        <taxon>Actinomycetota</taxon>
        <taxon>Actinomycetes</taxon>
        <taxon>Micrococcales</taxon>
        <taxon>Intrasporangiaceae</taxon>
        <taxon>Janibacter</taxon>
    </lineage>
</organism>
<keyword evidence="4" id="KW-1185">Reference proteome</keyword>
<dbReference type="PANTHER" id="PTHR48101">
    <property type="entry name" value="METHYLMALONYL-COA MUTASE, MITOCHONDRIAL-RELATED"/>
    <property type="match status" value="1"/>
</dbReference>